<sequence length="525" mass="53795">MSAGNQAGDESMSYLRSVKPVVVEAESCQSIQGILQTTQFSGCVCPSESARADADLVLVGEDVPELPSVGVRIFVAEFPVPLGPGRLGVRCTRISHSSRAVHQVRPALPTAGTSATTFATGPASPTAAGIVLRASSIPWIPIPHRSPNVRVRAVLMGSARGRASASSEVVPAPIVRTGGGDDDDSGGDEDGDKSNGQCFGSACLSWGCTGTDCSSSTNTCTGPACRVVSCTGPGCKNGICSGDKCHSEDTDCESQEADSCTEYISSTLVTPISTYSTTTLTSQCSTITACSANPTTVTSTITGDGLVEGTISGIDSIVSEDPAIWTSLIDDLSSFYAMAFATNISTIPFSVKSTTSTASTSTTQSTTSTTTSTTAFAFETGYNCGGSPRCATFAHLRSYCDKAKDDILGTVVYGTTKNNVNSGVCYTNGMNAGFGCGVFVEGKNCQMTGAELAAHYDHIMQSTGGGCKKCGQALFSNGCKVTVNYVGHCQSSDGILNLVGDDGSDDATASSASPTPLTLTSHGLF</sequence>
<accession>A0A319EGA4</accession>
<gene>
    <name evidence="2" type="ORF">BO78DRAFT_437932</name>
</gene>
<feature type="compositionally biased region" description="Acidic residues" evidence="1">
    <location>
        <begin position="180"/>
        <end position="191"/>
    </location>
</feature>
<proteinExistence type="predicted"/>
<name>A0A319EGA4_ASPSB</name>
<protein>
    <submittedName>
        <fullName evidence="2">Uncharacterized protein</fullName>
    </submittedName>
</protein>
<dbReference type="InterPro" id="IPR029167">
    <property type="entry name" value="Mug117"/>
</dbReference>
<organism evidence="2 3">
    <name type="scientific">Aspergillus sclerotiicarbonarius (strain CBS 121057 / IBT 28362)</name>
    <dbReference type="NCBI Taxonomy" id="1448318"/>
    <lineage>
        <taxon>Eukaryota</taxon>
        <taxon>Fungi</taxon>
        <taxon>Dikarya</taxon>
        <taxon>Ascomycota</taxon>
        <taxon>Pezizomycotina</taxon>
        <taxon>Eurotiomycetes</taxon>
        <taxon>Eurotiomycetidae</taxon>
        <taxon>Eurotiales</taxon>
        <taxon>Aspergillaceae</taxon>
        <taxon>Aspergillus</taxon>
        <taxon>Aspergillus subgen. Circumdati</taxon>
    </lineage>
</organism>
<dbReference type="OrthoDB" id="73875at2759"/>
<dbReference type="Proteomes" id="UP000248423">
    <property type="component" value="Unassembled WGS sequence"/>
</dbReference>
<evidence type="ECO:0000256" key="1">
    <source>
        <dbReference type="SAM" id="MobiDB-lite"/>
    </source>
</evidence>
<dbReference type="AlphaFoldDB" id="A0A319EGA4"/>
<evidence type="ECO:0000313" key="3">
    <source>
        <dbReference type="Proteomes" id="UP000248423"/>
    </source>
</evidence>
<dbReference type="Pfam" id="PF15474">
    <property type="entry name" value="MU117"/>
    <property type="match status" value="1"/>
</dbReference>
<reference evidence="2 3" key="1">
    <citation type="submission" date="2018-02" db="EMBL/GenBank/DDBJ databases">
        <title>The genomes of Aspergillus section Nigri reveals drivers in fungal speciation.</title>
        <authorList>
            <consortium name="DOE Joint Genome Institute"/>
            <person name="Vesth T.C."/>
            <person name="Nybo J."/>
            <person name="Theobald S."/>
            <person name="Brandl J."/>
            <person name="Frisvad J.C."/>
            <person name="Nielsen K.F."/>
            <person name="Lyhne E.K."/>
            <person name="Kogle M.E."/>
            <person name="Kuo A."/>
            <person name="Riley R."/>
            <person name="Clum A."/>
            <person name="Nolan M."/>
            <person name="Lipzen A."/>
            <person name="Salamov A."/>
            <person name="Henrissat B."/>
            <person name="Wiebenga A."/>
            <person name="De vries R.P."/>
            <person name="Grigoriev I.V."/>
            <person name="Mortensen U.H."/>
            <person name="Andersen M.R."/>
            <person name="Baker S.E."/>
        </authorList>
    </citation>
    <scope>NUCLEOTIDE SEQUENCE [LARGE SCALE GENOMIC DNA]</scope>
    <source>
        <strain evidence="2 3">CBS 121057</strain>
    </source>
</reference>
<feature type="region of interest" description="Disordered" evidence="1">
    <location>
        <begin position="165"/>
        <end position="193"/>
    </location>
</feature>
<keyword evidence="3" id="KW-1185">Reference proteome</keyword>
<evidence type="ECO:0000313" key="2">
    <source>
        <dbReference type="EMBL" id="PYI09362.1"/>
    </source>
</evidence>
<dbReference type="EMBL" id="KZ826327">
    <property type="protein sequence ID" value="PYI09362.1"/>
    <property type="molecule type" value="Genomic_DNA"/>
</dbReference>
<dbReference type="VEuPathDB" id="FungiDB:BO78DRAFT_437932"/>
<dbReference type="STRING" id="1448318.A0A319EGA4"/>